<name>A0A0S7WGW0_UNCT6</name>
<dbReference type="InterPro" id="IPR053863">
    <property type="entry name" value="Glyoxy/Ble-like_N"/>
</dbReference>
<dbReference type="InterPro" id="IPR037523">
    <property type="entry name" value="VOC_core"/>
</dbReference>
<gene>
    <name evidence="2" type="ORF">AMJ40_05610</name>
</gene>
<dbReference type="CDD" id="cd07247">
    <property type="entry name" value="SgaA_N_like"/>
    <property type="match status" value="1"/>
</dbReference>
<dbReference type="AlphaFoldDB" id="A0A0S7WGW0"/>
<feature type="domain" description="VOC" evidence="1">
    <location>
        <begin position="3"/>
        <end position="117"/>
    </location>
</feature>
<dbReference type="PATRIC" id="fig|1703771.3.peg.365"/>
<dbReference type="PANTHER" id="PTHR33993">
    <property type="entry name" value="GLYOXALASE-RELATED"/>
    <property type="match status" value="1"/>
</dbReference>
<dbReference type="InterPro" id="IPR029068">
    <property type="entry name" value="Glyas_Bleomycin-R_OHBP_Dase"/>
</dbReference>
<dbReference type="Proteomes" id="UP000051124">
    <property type="component" value="Unassembled WGS sequence"/>
</dbReference>
<dbReference type="PROSITE" id="PS51819">
    <property type="entry name" value="VOC"/>
    <property type="match status" value="1"/>
</dbReference>
<evidence type="ECO:0000313" key="2">
    <source>
        <dbReference type="EMBL" id="KPJ49412.1"/>
    </source>
</evidence>
<dbReference type="Gene3D" id="3.10.180.10">
    <property type="entry name" value="2,3-Dihydroxybiphenyl 1,2-Dioxygenase, domain 1"/>
    <property type="match status" value="1"/>
</dbReference>
<reference evidence="2 3" key="1">
    <citation type="journal article" date="2015" name="Microbiome">
        <title>Genomic resolution of linkages in carbon, nitrogen, and sulfur cycling among widespread estuary sediment bacteria.</title>
        <authorList>
            <person name="Baker B.J."/>
            <person name="Lazar C.S."/>
            <person name="Teske A.P."/>
            <person name="Dick G.J."/>
        </authorList>
    </citation>
    <scope>NUCLEOTIDE SEQUENCE [LARGE SCALE GENOMIC DNA]</scope>
    <source>
        <strain evidence="2">DG_26</strain>
    </source>
</reference>
<protein>
    <submittedName>
        <fullName evidence="2">Glyoxalase</fullName>
    </submittedName>
</protein>
<dbReference type="PANTHER" id="PTHR33993:SF2">
    <property type="entry name" value="VOC DOMAIN-CONTAINING PROTEIN"/>
    <property type="match status" value="1"/>
</dbReference>
<organism evidence="2 3">
    <name type="scientific">candidate division TA06 bacterium DG_26</name>
    <dbReference type="NCBI Taxonomy" id="1703771"/>
    <lineage>
        <taxon>Bacteria</taxon>
        <taxon>Bacteria division TA06</taxon>
    </lineage>
</organism>
<dbReference type="InterPro" id="IPR052164">
    <property type="entry name" value="Anthracycline_SecMetBiosynth"/>
</dbReference>
<comment type="caution">
    <text evidence="2">The sequence shown here is derived from an EMBL/GenBank/DDBJ whole genome shotgun (WGS) entry which is preliminary data.</text>
</comment>
<accession>A0A0S7WGW0</accession>
<dbReference type="EMBL" id="LIZT01000060">
    <property type="protein sequence ID" value="KPJ49412.1"/>
    <property type="molecule type" value="Genomic_DNA"/>
</dbReference>
<evidence type="ECO:0000259" key="1">
    <source>
        <dbReference type="PROSITE" id="PS51819"/>
    </source>
</evidence>
<proteinExistence type="predicted"/>
<dbReference type="Pfam" id="PF22677">
    <property type="entry name" value="Ble-like_N"/>
    <property type="match status" value="1"/>
</dbReference>
<sequence>MPRVVHFDINADDPDRAVRFYKEVFGWKIEKWEGPVDYWLVTTGHDDQPGINGGMMKRMNPQATILNTIDVPSVDDYARRIEELGGKIVVPKMAVPGVGWLIYCADTEANVFGIMEDDPTAE</sequence>
<dbReference type="SUPFAM" id="SSF54593">
    <property type="entry name" value="Glyoxalase/Bleomycin resistance protein/Dihydroxybiphenyl dioxygenase"/>
    <property type="match status" value="1"/>
</dbReference>
<evidence type="ECO:0000313" key="3">
    <source>
        <dbReference type="Proteomes" id="UP000051124"/>
    </source>
</evidence>